<dbReference type="EMBL" id="JAHFXF010000179">
    <property type="protein sequence ID" value="KAG9693863.1"/>
    <property type="molecule type" value="Genomic_DNA"/>
</dbReference>
<evidence type="ECO:0000256" key="8">
    <source>
        <dbReference type="SAM" id="SignalP"/>
    </source>
</evidence>
<keyword evidence="4" id="KW-0863">Zinc-finger</keyword>
<gene>
    <name evidence="10" type="ORF">KCU76_g5666</name>
</gene>
<keyword evidence="3" id="KW-0677">Repeat</keyword>
<keyword evidence="2" id="KW-0479">Metal-binding</keyword>
<dbReference type="OrthoDB" id="271448at2759"/>
<keyword evidence="8" id="KW-0732">Signal</keyword>
<evidence type="ECO:0000313" key="11">
    <source>
        <dbReference type="Proteomes" id="UP000779574"/>
    </source>
</evidence>
<dbReference type="PANTHER" id="PTHR36578:SF1">
    <property type="entry name" value="APPLE DOMAIN-CONTAINING PROTEIN"/>
    <property type="match status" value="1"/>
</dbReference>
<dbReference type="PROSITE" id="PS00518">
    <property type="entry name" value="ZF_RING_1"/>
    <property type="match status" value="1"/>
</dbReference>
<dbReference type="Proteomes" id="UP000779574">
    <property type="component" value="Unassembled WGS sequence"/>
</dbReference>
<feature type="domain" description="RING-type" evidence="9">
    <location>
        <begin position="753"/>
        <end position="943"/>
    </location>
</feature>
<evidence type="ECO:0000256" key="5">
    <source>
        <dbReference type="ARBA" id="ARBA00022786"/>
    </source>
</evidence>
<dbReference type="PROSITE" id="PS51873">
    <property type="entry name" value="TRIAD"/>
    <property type="match status" value="1"/>
</dbReference>
<dbReference type="InterPro" id="IPR002867">
    <property type="entry name" value="IBR_dom"/>
</dbReference>
<dbReference type="PROSITE" id="PS51257">
    <property type="entry name" value="PROKAR_LIPOPROTEIN"/>
    <property type="match status" value="1"/>
</dbReference>
<feature type="compositionally biased region" description="Low complexity" evidence="7">
    <location>
        <begin position="989"/>
        <end position="1001"/>
    </location>
</feature>
<organism evidence="10 11">
    <name type="scientific">Aureobasidium melanogenum</name>
    <name type="common">Aureobasidium pullulans var. melanogenum</name>
    <dbReference type="NCBI Taxonomy" id="46634"/>
    <lineage>
        <taxon>Eukaryota</taxon>
        <taxon>Fungi</taxon>
        <taxon>Dikarya</taxon>
        <taxon>Ascomycota</taxon>
        <taxon>Pezizomycotina</taxon>
        <taxon>Dothideomycetes</taxon>
        <taxon>Dothideomycetidae</taxon>
        <taxon>Dothideales</taxon>
        <taxon>Saccotheciaceae</taxon>
        <taxon>Aureobasidium</taxon>
    </lineage>
</organism>
<dbReference type="CDD" id="cd20335">
    <property type="entry name" value="BRcat_RBR"/>
    <property type="match status" value="1"/>
</dbReference>
<keyword evidence="1" id="KW-0808">Transferase</keyword>
<feature type="signal peptide" evidence="8">
    <location>
        <begin position="1"/>
        <end position="18"/>
    </location>
</feature>
<accession>A0A9P8EL39</accession>
<evidence type="ECO:0000256" key="4">
    <source>
        <dbReference type="ARBA" id="ARBA00022771"/>
    </source>
</evidence>
<sequence length="1049" mass="112134">MRCILPAVVALVAYGSLGACQSSIVITQAGATATIVSGIDLSDIAAIPEPEELGPPVGVPDAVGLDYDAAAVTSSVLALVSAATDAQTAVVAAATSTPTSDVLKRLYVGSNTNLQRRDRSYPIDTSSYDIPSGYTPAFINYQGSTQSRGYMTYKTLSSYNPGLCTAACDSTANCVFANIYYEKDPDKNNNPVDVIKCALYSMAQTNVTATNIGQWRGSFHVLVTGSNGYNKAAAPVAPTGYSLQSLPAAINAPTFDSQGQGRFIQPVYLSFYSPSLCAAACDEQTQYDKSTASDDCNYKSCVYANLYYLIKNGVPQTVVCALYTEATDPSYAVNKRYGGSGSDLYQVANSVALTKNALVQAGYPQYCAPRAQDVAQLASVGQDFCSSYISYVPPTSTSVLLSTPIATTTVVTGSLPGTIYVDASTTSTLTAMPTGVVKRAAIPTPDLVAHWPAQKISAACSLVTTGTALTTVTSVAATPVVTSISTQIITTPSVSMSTTTVVAAKVFSPSYAFLLDDSAGNSITNILLNGGGGAGTALFAATQSWAIFYLDSGSFLRVSGSHWYASVDSLTGHDQLVVGKDRLEISPIMAFPYGSMDLETTALILQLQRDDLEAALSEGDALDNVALELQLQELSLIQSIHKDYTIAQSCSRAMLSDRKILAAEISAEQQAIRDCDMARQLNENENMQLVPYVPQESESKSQEQSILRQEVRIGAALALPNDDSNKQLILYTGKATLDNDDDEQGDGDYHDPTPIACVACTEEFPWFDILEVPCGHHYCVGCLSVLFEDSMVDETMYPPRCCRQTIPLDDAKPLLHPKLVRNFEQKSIELDTKDRTYCFDPRCSTFIPTDHIANDVAGCPDCGKRTCGICKAAAHRGDCPRDEALQQFLQAADNQGWQRCYVCRRVVDLRSGCNHITCPCGAHFCYVCGASWNPRTCTCPQWDEGRLQERAEQIFARDPRHRLSRPPQGALDPGVDAAAAVPAEPPVIPEDAAPVPVAGAAPPLPPVRDAPAGQDGAAAAIAAAAARQQRLVAQIRDDLQRNHECDHQK</sequence>
<dbReference type="InterPro" id="IPR017907">
    <property type="entry name" value="Znf_RING_CS"/>
</dbReference>
<name>A0A9P8EL39_AURME</name>
<feature type="non-terminal residue" evidence="10">
    <location>
        <position position="1"/>
    </location>
</feature>
<dbReference type="GO" id="GO:0016740">
    <property type="term" value="F:transferase activity"/>
    <property type="evidence" value="ECO:0007669"/>
    <property type="project" value="UniProtKB-KW"/>
</dbReference>
<dbReference type="CDD" id="cd22584">
    <property type="entry name" value="Rcat_RBR_unk"/>
    <property type="match status" value="1"/>
</dbReference>
<evidence type="ECO:0000259" key="9">
    <source>
        <dbReference type="PROSITE" id="PS51873"/>
    </source>
</evidence>
<evidence type="ECO:0000256" key="6">
    <source>
        <dbReference type="ARBA" id="ARBA00022833"/>
    </source>
</evidence>
<feature type="region of interest" description="Disordered" evidence="7">
    <location>
        <begin position="986"/>
        <end position="1018"/>
    </location>
</feature>
<dbReference type="SUPFAM" id="SSF57850">
    <property type="entry name" value="RING/U-box"/>
    <property type="match status" value="2"/>
</dbReference>
<evidence type="ECO:0000256" key="2">
    <source>
        <dbReference type="ARBA" id="ARBA00022723"/>
    </source>
</evidence>
<dbReference type="Gene3D" id="1.20.120.1750">
    <property type="match status" value="1"/>
</dbReference>
<feature type="compositionally biased region" description="Low complexity" evidence="7">
    <location>
        <begin position="1009"/>
        <end position="1018"/>
    </location>
</feature>
<dbReference type="SMART" id="SM00647">
    <property type="entry name" value="IBR"/>
    <property type="match status" value="2"/>
</dbReference>
<dbReference type="AlphaFoldDB" id="A0A9P8EL39"/>
<dbReference type="GO" id="GO:0008270">
    <property type="term" value="F:zinc ion binding"/>
    <property type="evidence" value="ECO:0007669"/>
    <property type="project" value="UniProtKB-KW"/>
</dbReference>
<reference evidence="10" key="1">
    <citation type="journal article" date="2021" name="J Fungi (Basel)">
        <title>Virulence traits and population genomics of the black yeast Aureobasidium melanogenum.</title>
        <authorList>
            <person name="Cernosa A."/>
            <person name="Sun X."/>
            <person name="Gostincar C."/>
            <person name="Fang C."/>
            <person name="Gunde-Cimerman N."/>
            <person name="Song Z."/>
        </authorList>
    </citation>
    <scope>NUCLEOTIDE SEQUENCE</scope>
    <source>
        <strain evidence="10">EXF-9911</strain>
    </source>
</reference>
<protein>
    <recommendedName>
        <fullName evidence="9">RING-type domain-containing protein</fullName>
    </recommendedName>
</protein>
<evidence type="ECO:0000256" key="1">
    <source>
        <dbReference type="ARBA" id="ARBA00022679"/>
    </source>
</evidence>
<evidence type="ECO:0000256" key="3">
    <source>
        <dbReference type="ARBA" id="ARBA00022737"/>
    </source>
</evidence>
<keyword evidence="5" id="KW-0833">Ubl conjugation pathway</keyword>
<evidence type="ECO:0000313" key="10">
    <source>
        <dbReference type="EMBL" id="KAG9693863.1"/>
    </source>
</evidence>
<dbReference type="InterPro" id="IPR044066">
    <property type="entry name" value="TRIAD_supradom"/>
</dbReference>
<reference evidence="10" key="2">
    <citation type="submission" date="2021-08" db="EMBL/GenBank/DDBJ databases">
        <authorList>
            <person name="Gostincar C."/>
            <person name="Sun X."/>
            <person name="Song Z."/>
            <person name="Gunde-Cimerman N."/>
        </authorList>
    </citation>
    <scope>NUCLEOTIDE SEQUENCE</scope>
    <source>
        <strain evidence="10">EXF-9911</strain>
    </source>
</reference>
<dbReference type="Pfam" id="PF01485">
    <property type="entry name" value="IBR"/>
    <property type="match status" value="2"/>
</dbReference>
<proteinExistence type="predicted"/>
<dbReference type="PANTHER" id="PTHR36578">
    <property type="entry name" value="CHROMOSOME 15, WHOLE GENOME SHOTGUN SEQUENCE"/>
    <property type="match status" value="1"/>
</dbReference>
<feature type="chain" id="PRO_5040478978" description="RING-type domain-containing protein" evidence="8">
    <location>
        <begin position="19"/>
        <end position="1049"/>
    </location>
</feature>
<comment type="caution">
    <text evidence="10">The sequence shown here is derived from an EMBL/GenBank/DDBJ whole genome shotgun (WGS) entry which is preliminary data.</text>
</comment>
<evidence type="ECO:0000256" key="7">
    <source>
        <dbReference type="SAM" id="MobiDB-lite"/>
    </source>
</evidence>
<keyword evidence="6" id="KW-0862">Zinc</keyword>